<accession>A0A1E7YR70</accession>
<reference evidence="1 2" key="1">
    <citation type="submission" date="2016-06" db="EMBL/GenBank/DDBJ databases">
        <title>Gene turnover analysis identifies the evolutionary adaptation of the extremophile Acidithiobacillus caldus.</title>
        <authorList>
            <person name="Zhang X."/>
        </authorList>
    </citation>
    <scope>NUCLEOTIDE SEQUENCE [LARGE SCALE GENOMIC DNA]</scope>
    <source>
        <strain evidence="1 2">DX</strain>
    </source>
</reference>
<proteinExistence type="predicted"/>
<evidence type="ECO:0008006" key="3">
    <source>
        <dbReference type="Google" id="ProtNLM"/>
    </source>
</evidence>
<organism evidence="1 2">
    <name type="scientific">Acidithiobacillus caldus</name>
    <dbReference type="NCBI Taxonomy" id="33059"/>
    <lineage>
        <taxon>Bacteria</taxon>
        <taxon>Pseudomonadati</taxon>
        <taxon>Pseudomonadota</taxon>
        <taxon>Acidithiobacillia</taxon>
        <taxon>Acidithiobacillales</taxon>
        <taxon>Acidithiobacillaceae</taxon>
        <taxon>Acidithiobacillus</taxon>
    </lineage>
</organism>
<gene>
    <name evidence="1" type="ORF">BAE27_01500</name>
</gene>
<dbReference type="AlphaFoldDB" id="A0A1E7YR70"/>
<dbReference type="RefSeq" id="WP_070118353.1">
    <property type="nucleotide sequence ID" value="NZ_LZYE01000024.1"/>
</dbReference>
<evidence type="ECO:0000313" key="2">
    <source>
        <dbReference type="Proteomes" id="UP000175616"/>
    </source>
</evidence>
<name>A0A1E7YR70_9PROT</name>
<comment type="caution">
    <text evidence="1">The sequence shown here is derived from an EMBL/GenBank/DDBJ whole genome shotgun (WGS) entry which is preliminary data.</text>
</comment>
<dbReference type="EMBL" id="LZYE01000024">
    <property type="protein sequence ID" value="OFC38698.1"/>
    <property type="molecule type" value="Genomic_DNA"/>
</dbReference>
<dbReference type="Proteomes" id="UP000175616">
    <property type="component" value="Unassembled WGS sequence"/>
</dbReference>
<evidence type="ECO:0000313" key="1">
    <source>
        <dbReference type="EMBL" id="OFC38698.1"/>
    </source>
</evidence>
<sequence length="340" mass="39347">MEISFYTLDTDSVIDGYVVSSSTTYDFALREFYPLIGRLDIQRDALNTKFYSRLERDIIQGCVIPPITIALVESFNHAETKENDIHDYITNNLNNAFVLDGIQRLNTLRRASESRGFKKDRRIYVNFLIAGSRDRLLYRMITLNNGQKPMSARHQIEILADSFFDFNELDIKLLPEKGRSRVRAPNAFKKSDFVKGYIAYLSDSINIDNQRIIEEKMDELIATKIIESDISSREIEFTDIVELINLMSLYPYLNGWIRNQNNFIGFCVGIKRSIKVVKGSSMDQVERSVKTFEEAFKSINVSKVNIGKVRRELVSYYFESFHKLKDSTETEILDVISGRL</sequence>
<protein>
    <recommendedName>
        <fullName evidence="3">DUF262 domain-containing protein</fullName>
    </recommendedName>
</protein>